<evidence type="ECO:0000256" key="7">
    <source>
        <dbReference type="RuleBase" id="RU361193"/>
    </source>
</evidence>
<name>A0A9Q3H6Q9_9BASI</name>
<dbReference type="InterPro" id="IPR001382">
    <property type="entry name" value="Glyco_hydro_47"/>
</dbReference>
<dbReference type="GO" id="GO:0005509">
    <property type="term" value="F:calcium ion binding"/>
    <property type="evidence" value="ECO:0007669"/>
    <property type="project" value="InterPro"/>
</dbReference>
<keyword evidence="4 7" id="KW-0378">Hydrolase</keyword>
<dbReference type="GO" id="GO:0005783">
    <property type="term" value="C:endoplasmic reticulum"/>
    <property type="evidence" value="ECO:0007669"/>
    <property type="project" value="TreeGrafter"/>
</dbReference>
<evidence type="ECO:0000256" key="3">
    <source>
        <dbReference type="ARBA" id="ARBA00007658"/>
    </source>
</evidence>
<evidence type="ECO:0000256" key="1">
    <source>
        <dbReference type="ARBA" id="ARBA00001913"/>
    </source>
</evidence>
<dbReference type="GO" id="GO:0004571">
    <property type="term" value="F:mannosyl-oligosaccharide 1,2-alpha-mannosidase activity"/>
    <property type="evidence" value="ECO:0007669"/>
    <property type="project" value="InterPro"/>
</dbReference>
<evidence type="ECO:0000256" key="5">
    <source>
        <dbReference type="ARBA" id="ARBA00023157"/>
    </source>
</evidence>
<dbReference type="InterPro" id="IPR036026">
    <property type="entry name" value="Seven-hairpin_glycosidases"/>
</dbReference>
<comment type="cofactor">
    <cofactor evidence="1">
        <name>Ca(2+)</name>
        <dbReference type="ChEBI" id="CHEBI:29108"/>
    </cofactor>
</comment>
<evidence type="ECO:0000313" key="9">
    <source>
        <dbReference type="EMBL" id="MBW0491245.1"/>
    </source>
</evidence>
<proteinExistence type="inferred from homology"/>
<protein>
    <recommendedName>
        <fullName evidence="7">alpha-1,2-Mannosidase</fullName>
        <ecNumber evidence="7">3.2.1.-</ecNumber>
    </recommendedName>
</protein>
<organism evidence="9 10">
    <name type="scientific">Austropuccinia psidii MF-1</name>
    <dbReference type="NCBI Taxonomy" id="1389203"/>
    <lineage>
        <taxon>Eukaryota</taxon>
        <taxon>Fungi</taxon>
        <taxon>Dikarya</taxon>
        <taxon>Basidiomycota</taxon>
        <taxon>Pucciniomycotina</taxon>
        <taxon>Pucciniomycetes</taxon>
        <taxon>Pucciniales</taxon>
        <taxon>Sphaerophragmiaceae</taxon>
        <taxon>Austropuccinia</taxon>
    </lineage>
</organism>
<gene>
    <name evidence="9" type="ORF">O181_030960</name>
</gene>
<dbReference type="PRINTS" id="PR00747">
    <property type="entry name" value="GLYHDRLASE47"/>
</dbReference>
<evidence type="ECO:0000256" key="2">
    <source>
        <dbReference type="ARBA" id="ARBA00004922"/>
    </source>
</evidence>
<dbReference type="Proteomes" id="UP000765509">
    <property type="component" value="Unassembled WGS sequence"/>
</dbReference>
<dbReference type="OrthoDB" id="8118055at2759"/>
<dbReference type="InterPro" id="IPR012341">
    <property type="entry name" value="6hp_glycosidase-like_sf"/>
</dbReference>
<comment type="caution">
    <text evidence="9">The sequence shown here is derived from an EMBL/GenBank/DDBJ whole genome shotgun (WGS) entry which is preliminary data.</text>
</comment>
<sequence>MSAGSRSKQSMKSVTLIQAFFLCTGTLIFYALLCILLSYSILDLISPHPQVNGPRQSRGSTRRQNGGVAENMIQSPISGGPFVPQVGGLLIPDFERPWNTSSQSGARISKLLSKKRFPLIFYGNGSSGLVGMSAPPAPHWPPPRNIRGLPKSLQSPISIGQLDRVVQVQKKGASSTHYGSPDGPAFNSSSLPPIQWTDFKEKGDWDSDLLRTKNLRRREWVVRAFSHAWEGYKKKAWGYDQASPFSGLGENTFAGWGATIVDNLDTLLIMNMTQEYNYARTHIRELSWSSVISPYSFERLDGSSLNESYPTVNVLESVVRYMGALLSAYDLSGDDLMLIKADELAQWLLPAFNTKTGVPISNYHLGSNPHGSDTGELYLSEAGGLLLEFTRLAQLTGKAQYFDVVKQAFDFLRSSNLNSTSRIGTLLPQKINPDKPNELQGFYNLKAKSSIYYESLVKAIMLLGGNLTELQETVLSSIESVFQYLVQEVQLGGEGPKLSIVGEAYSFSERISYASKISQQSCSSAATLGLASKLLNKTEQLNFSLKHTDTCLWVHEASPSGLGPDELILKNYGSSFQTIPINEMSDARHRNRPETIESVFYMWRMTGDREWQDRGWKLFTTWAEASITKYGFAEIRDITQDLNDNYNKADFRNGALLGENFKYFYLLFSEPNFMSLDDCVFNVASHPLKIPGRNPSTQLNWTDPQDDAVSFLNPPGENLMAIHTARSTPQGFISSGTYLQQSSRISRQESLSE</sequence>
<evidence type="ECO:0000256" key="4">
    <source>
        <dbReference type="ARBA" id="ARBA00022801"/>
    </source>
</evidence>
<dbReference type="AlphaFoldDB" id="A0A9Q3H6Q9"/>
<dbReference type="Gene3D" id="1.50.10.10">
    <property type="match status" value="1"/>
</dbReference>
<comment type="similarity">
    <text evidence="3 7">Belongs to the glycosyl hydrolase 47 family.</text>
</comment>
<dbReference type="GO" id="GO:0036503">
    <property type="term" value="P:ERAD pathway"/>
    <property type="evidence" value="ECO:0007669"/>
    <property type="project" value="UniProtKB-ARBA"/>
</dbReference>
<feature type="transmembrane region" description="Helical" evidence="8">
    <location>
        <begin position="20"/>
        <end position="42"/>
    </location>
</feature>
<dbReference type="GO" id="GO:0016020">
    <property type="term" value="C:membrane"/>
    <property type="evidence" value="ECO:0007669"/>
    <property type="project" value="InterPro"/>
</dbReference>
<dbReference type="EMBL" id="AVOT02010979">
    <property type="protein sequence ID" value="MBW0491245.1"/>
    <property type="molecule type" value="Genomic_DNA"/>
</dbReference>
<dbReference type="InterPro" id="IPR050749">
    <property type="entry name" value="Glycosyl_Hydrolase_47"/>
</dbReference>
<evidence type="ECO:0000256" key="8">
    <source>
        <dbReference type="SAM" id="Phobius"/>
    </source>
</evidence>
<dbReference type="Pfam" id="PF01532">
    <property type="entry name" value="Glyco_hydro_47"/>
    <property type="match status" value="1"/>
</dbReference>
<keyword evidence="5 6" id="KW-1015">Disulfide bond</keyword>
<dbReference type="SUPFAM" id="SSF48225">
    <property type="entry name" value="Seven-hairpin glycosidases"/>
    <property type="match status" value="1"/>
</dbReference>
<keyword evidence="10" id="KW-1185">Reference proteome</keyword>
<evidence type="ECO:0000313" key="10">
    <source>
        <dbReference type="Proteomes" id="UP000765509"/>
    </source>
</evidence>
<reference evidence="9" key="1">
    <citation type="submission" date="2021-03" db="EMBL/GenBank/DDBJ databases">
        <title>Draft genome sequence of rust myrtle Austropuccinia psidii MF-1, a brazilian biotype.</title>
        <authorList>
            <person name="Quecine M.C."/>
            <person name="Pachon D.M.R."/>
            <person name="Bonatelli M.L."/>
            <person name="Correr F.H."/>
            <person name="Franceschini L.M."/>
            <person name="Leite T.F."/>
            <person name="Margarido G.R.A."/>
            <person name="Almeida C.A."/>
            <person name="Ferrarezi J.A."/>
            <person name="Labate C.A."/>
        </authorList>
    </citation>
    <scope>NUCLEOTIDE SEQUENCE</scope>
    <source>
        <strain evidence="9">MF-1</strain>
    </source>
</reference>
<feature type="disulfide bond" evidence="6">
    <location>
        <begin position="522"/>
        <end position="551"/>
    </location>
</feature>
<dbReference type="PANTHER" id="PTHR11742">
    <property type="entry name" value="MANNOSYL-OLIGOSACCHARIDE ALPHA-1,2-MANNOSIDASE-RELATED"/>
    <property type="match status" value="1"/>
</dbReference>
<keyword evidence="8" id="KW-1133">Transmembrane helix</keyword>
<dbReference type="GO" id="GO:0005975">
    <property type="term" value="P:carbohydrate metabolic process"/>
    <property type="evidence" value="ECO:0007669"/>
    <property type="project" value="InterPro"/>
</dbReference>
<keyword evidence="8" id="KW-0812">Transmembrane</keyword>
<dbReference type="PANTHER" id="PTHR11742:SF103">
    <property type="entry name" value="ENDOPLASMIC RETICULUM MANNOSIDASE MNL2-RELATED"/>
    <property type="match status" value="1"/>
</dbReference>
<keyword evidence="7" id="KW-0326">Glycosidase</keyword>
<comment type="pathway">
    <text evidence="2">Protein modification; protein glycosylation.</text>
</comment>
<dbReference type="EC" id="3.2.1.-" evidence="7"/>
<accession>A0A9Q3H6Q9</accession>
<keyword evidence="8" id="KW-0472">Membrane</keyword>
<evidence type="ECO:0000256" key="6">
    <source>
        <dbReference type="PIRSR" id="PIRSR601382-3"/>
    </source>
</evidence>